<dbReference type="EMBL" id="CAJPIZ010006555">
    <property type="protein sequence ID" value="CAG2109622.1"/>
    <property type="molecule type" value="Genomic_DNA"/>
</dbReference>
<evidence type="ECO:0008006" key="11">
    <source>
        <dbReference type="Google" id="ProtNLM"/>
    </source>
</evidence>
<evidence type="ECO:0000256" key="6">
    <source>
        <dbReference type="ARBA" id="ARBA00023136"/>
    </source>
</evidence>
<comment type="similarity">
    <text evidence="2">Belongs to the NRAMP family.</text>
</comment>
<feature type="transmembrane region" description="Helical" evidence="8">
    <location>
        <begin position="175"/>
        <end position="193"/>
    </location>
</feature>
<feature type="transmembrane region" description="Helical" evidence="8">
    <location>
        <begin position="248"/>
        <end position="270"/>
    </location>
</feature>
<dbReference type="Pfam" id="PF01566">
    <property type="entry name" value="Nramp"/>
    <property type="match status" value="1"/>
</dbReference>
<evidence type="ECO:0000256" key="2">
    <source>
        <dbReference type="ARBA" id="ARBA00006670"/>
    </source>
</evidence>
<dbReference type="OrthoDB" id="409173at2759"/>
<evidence type="ECO:0000256" key="5">
    <source>
        <dbReference type="ARBA" id="ARBA00022989"/>
    </source>
</evidence>
<feature type="transmembrane region" description="Helical" evidence="8">
    <location>
        <begin position="511"/>
        <end position="533"/>
    </location>
</feature>
<feature type="transmembrane region" description="Helical" evidence="8">
    <location>
        <begin position="407"/>
        <end position="424"/>
    </location>
</feature>
<dbReference type="Proteomes" id="UP000759131">
    <property type="component" value="Unassembled WGS sequence"/>
</dbReference>
<dbReference type="NCBIfam" id="NF037982">
    <property type="entry name" value="Nramp_1"/>
    <property type="match status" value="1"/>
</dbReference>
<feature type="transmembrane region" description="Helical" evidence="8">
    <location>
        <begin position="469"/>
        <end position="491"/>
    </location>
</feature>
<proteinExistence type="inferred from homology"/>
<gene>
    <name evidence="9" type="ORF">OSB1V03_LOCUS9609</name>
</gene>
<organism evidence="9">
    <name type="scientific">Medioppia subpectinata</name>
    <dbReference type="NCBI Taxonomy" id="1979941"/>
    <lineage>
        <taxon>Eukaryota</taxon>
        <taxon>Metazoa</taxon>
        <taxon>Ecdysozoa</taxon>
        <taxon>Arthropoda</taxon>
        <taxon>Chelicerata</taxon>
        <taxon>Arachnida</taxon>
        <taxon>Acari</taxon>
        <taxon>Acariformes</taxon>
        <taxon>Sarcoptiformes</taxon>
        <taxon>Oribatida</taxon>
        <taxon>Brachypylina</taxon>
        <taxon>Oppioidea</taxon>
        <taxon>Oppiidae</taxon>
        <taxon>Medioppia</taxon>
    </lineage>
</organism>
<dbReference type="GO" id="GO:0010008">
    <property type="term" value="C:endosome membrane"/>
    <property type="evidence" value="ECO:0007669"/>
    <property type="project" value="TreeGrafter"/>
</dbReference>
<feature type="transmembrane region" description="Helical" evidence="8">
    <location>
        <begin position="436"/>
        <end position="457"/>
    </location>
</feature>
<keyword evidence="10" id="KW-1185">Reference proteome</keyword>
<evidence type="ECO:0000256" key="3">
    <source>
        <dbReference type="ARBA" id="ARBA00022448"/>
    </source>
</evidence>
<keyword evidence="3" id="KW-0813">Transport</keyword>
<dbReference type="HAMAP" id="MF_00221">
    <property type="entry name" value="NRAMP"/>
    <property type="match status" value="1"/>
</dbReference>
<dbReference type="GO" id="GO:0005381">
    <property type="term" value="F:iron ion transmembrane transporter activity"/>
    <property type="evidence" value="ECO:0007669"/>
    <property type="project" value="TreeGrafter"/>
</dbReference>
<evidence type="ECO:0000256" key="8">
    <source>
        <dbReference type="SAM" id="Phobius"/>
    </source>
</evidence>
<feature type="region of interest" description="Disordered" evidence="7">
    <location>
        <begin position="1"/>
        <end position="35"/>
    </location>
</feature>
<evidence type="ECO:0000256" key="1">
    <source>
        <dbReference type="ARBA" id="ARBA00004141"/>
    </source>
</evidence>
<dbReference type="PANTHER" id="PTHR11706:SF33">
    <property type="entry name" value="NATURAL RESISTANCE-ASSOCIATED MACROPHAGE PROTEIN 2"/>
    <property type="match status" value="1"/>
</dbReference>
<dbReference type="PRINTS" id="PR00447">
    <property type="entry name" value="NATRESASSCMP"/>
</dbReference>
<keyword evidence="6 8" id="KW-0472">Membrane</keyword>
<keyword evidence="5 8" id="KW-1133">Transmembrane helix</keyword>
<feature type="compositionally biased region" description="Polar residues" evidence="7">
    <location>
        <begin position="1"/>
        <end position="11"/>
    </location>
</feature>
<evidence type="ECO:0000313" key="10">
    <source>
        <dbReference type="Proteomes" id="UP000759131"/>
    </source>
</evidence>
<dbReference type="NCBIfam" id="TIGR01197">
    <property type="entry name" value="nramp"/>
    <property type="match status" value="1"/>
</dbReference>
<evidence type="ECO:0000313" key="9">
    <source>
        <dbReference type="EMBL" id="CAD7629192.1"/>
    </source>
</evidence>
<dbReference type="PANTHER" id="PTHR11706">
    <property type="entry name" value="SOLUTE CARRIER PROTEIN FAMILY 11 MEMBER"/>
    <property type="match status" value="1"/>
</dbReference>
<dbReference type="GO" id="GO:0005384">
    <property type="term" value="F:manganese ion transmembrane transporter activity"/>
    <property type="evidence" value="ECO:0007669"/>
    <property type="project" value="TreeGrafter"/>
</dbReference>
<dbReference type="AlphaFoldDB" id="A0A7R9KTM9"/>
<dbReference type="EMBL" id="OC861130">
    <property type="protein sequence ID" value="CAD7629192.1"/>
    <property type="molecule type" value="Genomic_DNA"/>
</dbReference>
<sequence length="581" mass="64940">MSNSDNQNAITSEEEELNSSQKPNYGVINETNDGNSAKTEDIDTYFMATVAVPDTPSYSFSWRKLWAFTGPGFLMSIAYLDPGNIQSDLQSGTIAQYKLLWVLMWSTVLGLLMQRLAARLGVVTGLHLAELCYRRYHKMPRLFLWVMIEIAIIGSDMQEVIGTAISLYLLSNRVIPLWAGVLITILDTFTFLLLDKYGLRKLEAFFGFLITSMAITFGYEYFKVQPNELQVLEGLALPFCKDCGSDELMQAVGIIGAIIMPHNLYLHSALVKSRKVNRNNKEEVRDANRYVFIESAIALFVSLLINIAVTAVFAHGLYQKTNADVYETCLRANISQSDTFPNDNQTVDANLYKAGVFLGCTFGIEALYIWAIGIFAAGQSSTMTGTYSGQFAMEGFLDLHWPRWKRVLFTRTIAIVPTLLITYFQNLNNLSEMNDLLNALMSLQLPFALLPALTFTSSPKVMGDFVNGFGNKVLASVLSVVVIAVNLYFVLNYVSQHFASNVWVFIGTGLFFIYYILFLIYLSGCLLVVLGLTQLTKTPRIGKYFEEIDYKECNYESIDNPSDDTRSASTIAAVPSNSLIS</sequence>
<dbReference type="InterPro" id="IPR001046">
    <property type="entry name" value="NRAMP_fam"/>
</dbReference>
<keyword evidence="4 8" id="KW-0812">Transmembrane</keyword>
<protein>
    <recommendedName>
        <fullName evidence="11">Protein Malvolio</fullName>
    </recommendedName>
</protein>
<evidence type="ECO:0000256" key="4">
    <source>
        <dbReference type="ARBA" id="ARBA00022692"/>
    </source>
</evidence>
<comment type="subcellular location">
    <subcellularLocation>
        <location evidence="1">Membrane</location>
        <topology evidence="1">Multi-pass membrane protein</topology>
    </subcellularLocation>
</comment>
<dbReference type="GO" id="GO:0005886">
    <property type="term" value="C:plasma membrane"/>
    <property type="evidence" value="ECO:0007669"/>
    <property type="project" value="TreeGrafter"/>
</dbReference>
<feature type="transmembrane region" description="Helical" evidence="8">
    <location>
        <begin position="205"/>
        <end position="222"/>
    </location>
</feature>
<feature type="transmembrane region" description="Helical" evidence="8">
    <location>
        <begin position="356"/>
        <end position="377"/>
    </location>
</feature>
<feature type="transmembrane region" description="Helical" evidence="8">
    <location>
        <begin position="142"/>
        <end position="169"/>
    </location>
</feature>
<accession>A0A7R9KTM9</accession>
<reference evidence="9" key="1">
    <citation type="submission" date="2020-11" db="EMBL/GenBank/DDBJ databases">
        <authorList>
            <person name="Tran Van P."/>
        </authorList>
    </citation>
    <scope>NUCLEOTIDE SEQUENCE</scope>
</reference>
<evidence type="ECO:0000256" key="7">
    <source>
        <dbReference type="SAM" id="MobiDB-lite"/>
    </source>
</evidence>
<feature type="transmembrane region" description="Helical" evidence="8">
    <location>
        <begin position="291"/>
        <end position="318"/>
    </location>
</feature>
<dbReference type="GO" id="GO:0015086">
    <property type="term" value="F:cadmium ion transmembrane transporter activity"/>
    <property type="evidence" value="ECO:0007669"/>
    <property type="project" value="TreeGrafter"/>
</dbReference>
<name>A0A7R9KTM9_9ACAR</name>
<feature type="compositionally biased region" description="Polar residues" evidence="7">
    <location>
        <begin position="18"/>
        <end position="35"/>
    </location>
</feature>